<dbReference type="EMBL" id="JADBEG010000001">
    <property type="protein sequence ID" value="MBE1493374.1"/>
    <property type="molecule type" value="Genomic_DNA"/>
</dbReference>
<name>A0ABR9HR26_9PSEU</name>
<proteinExistence type="predicted"/>
<evidence type="ECO:0000313" key="1">
    <source>
        <dbReference type="EMBL" id="MBE1493374.1"/>
    </source>
</evidence>
<dbReference type="Proteomes" id="UP000631670">
    <property type="component" value="Unassembled WGS sequence"/>
</dbReference>
<gene>
    <name evidence="1" type="ORF">H4696_000474</name>
</gene>
<reference evidence="1 2" key="1">
    <citation type="submission" date="2020-10" db="EMBL/GenBank/DDBJ databases">
        <title>Sequencing the genomes of 1000 actinobacteria strains.</title>
        <authorList>
            <person name="Klenk H.-P."/>
        </authorList>
    </citation>
    <scope>NUCLEOTIDE SEQUENCE [LARGE SCALE GENOMIC DNA]</scope>
    <source>
        <strain evidence="1 2">DSM 44653</strain>
    </source>
</reference>
<keyword evidence="2" id="KW-1185">Reference proteome</keyword>
<sequence>MLFDLVHRLVVEVRDAGVHAQDGLGDGEFVFAGLGVVVDEGAGQVGFAVVAGGEGDFGFAVVVAGRRPPCPVGLQVGLQGFGAGEDVVEGGAGEGEDGAGGDGFGGEFPDAVGVGEGGFAEVVAVGEGAQDGVVAVGAGAGFGDFAVGDEEDLVGGGAEFDEGVAGVVVLLGEPAGEFGEDVFVVVAA</sequence>
<accession>A0ABR9HR26</accession>
<protein>
    <submittedName>
        <fullName evidence="1">Uncharacterized protein</fullName>
    </submittedName>
</protein>
<evidence type="ECO:0000313" key="2">
    <source>
        <dbReference type="Proteomes" id="UP000631670"/>
    </source>
</evidence>
<comment type="caution">
    <text evidence="1">The sequence shown here is derived from an EMBL/GenBank/DDBJ whole genome shotgun (WGS) entry which is preliminary data.</text>
</comment>
<organism evidence="1 2">
    <name type="scientific">Amycolatopsis lexingtonensis</name>
    <dbReference type="NCBI Taxonomy" id="218822"/>
    <lineage>
        <taxon>Bacteria</taxon>
        <taxon>Bacillati</taxon>
        <taxon>Actinomycetota</taxon>
        <taxon>Actinomycetes</taxon>
        <taxon>Pseudonocardiales</taxon>
        <taxon>Pseudonocardiaceae</taxon>
        <taxon>Amycolatopsis</taxon>
    </lineage>
</organism>